<dbReference type="PROSITE" id="PS51421">
    <property type="entry name" value="RAS"/>
    <property type="match status" value="1"/>
</dbReference>
<evidence type="ECO:0000256" key="1">
    <source>
        <dbReference type="ARBA" id="ARBA00008846"/>
    </source>
</evidence>
<feature type="region of interest" description="Disordered" evidence="3">
    <location>
        <begin position="1"/>
        <end position="121"/>
    </location>
</feature>
<evidence type="ECO:0000313" key="5">
    <source>
        <dbReference type="RefSeq" id="XP_025410637.1"/>
    </source>
</evidence>
<sequence>MMAFYRTSGPMTFYGDDYRPDDEPPPEAVLEEKRILEHQFRRPSPSRWSSSTTSSSTIRPPAAVRHSANRSLRAKPSGSSPRRSLQRSSAFSNRRSTTTAITDRGRTASMPAVPVIRPSLGNVPRPDGPALEEYRLRSFSITASGVCNLGDFVRYGSPPSSTRHHKPIGKRESCPASVSSTPQHVQQNNAGAVSTAAATATTATANSHTVCTEFSRFRKPSTALINKFKANDTVESYKVALLGAPGVGKTTISVQFSTSDYICVYDTSIDEDCACRTIRVMINGQEAELTIIDIPYVEMSIETLCSTYNPNVFIVMYSVVDERSFEIAEQMLLFLWKGEYIHTKGVILVGNKSDLERTRKIQTNVGRNLAYSWNCKFIETSSGIDHNVDKLLVGILAQIKLNPIRERMYNSKRKKYSITKLYKDFLAYLRGVKSSENLFSI</sequence>
<feature type="compositionally biased region" description="Polar residues" evidence="3">
    <location>
        <begin position="77"/>
        <end position="101"/>
    </location>
</feature>
<keyword evidence="4" id="KW-1185">Reference proteome</keyword>
<comment type="similarity">
    <text evidence="1">Belongs to the small GTPase superfamily. RGK family.</text>
</comment>
<dbReference type="GO" id="GO:0005525">
    <property type="term" value="F:GTP binding"/>
    <property type="evidence" value="ECO:0007669"/>
    <property type="project" value="InterPro"/>
</dbReference>
<gene>
    <name evidence="5" type="primary">LOC112683705</name>
</gene>
<dbReference type="SUPFAM" id="SSF52540">
    <property type="entry name" value="P-loop containing nucleoside triphosphate hydrolases"/>
    <property type="match status" value="1"/>
</dbReference>
<dbReference type="Gene3D" id="3.40.50.300">
    <property type="entry name" value="P-loop containing nucleotide triphosphate hydrolases"/>
    <property type="match status" value="1"/>
</dbReference>
<dbReference type="PROSITE" id="PS51419">
    <property type="entry name" value="RAB"/>
    <property type="match status" value="1"/>
</dbReference>
<reference evidence="5" key="1">
    <citation type="submission" date="2025-08" db="UniProtKB">
        <authorList>
            <consortium name="RefSeq"/>
        </authorList>
    </citation>
    <scope>IDENTIFICATION</scope>
    <source>
        <tissue evidence="5">Whole body</tissue>
    </source>
</reference>
<dbReference type="GeneID" id="112683705"/>
<dbReference type="InterPro" id="IPR001806">
    <property type="entry name" value="Small_GTPase"/>
</dbReference>
<dbReference type="GO" id="GO:0003924">
    <property type="term" value="F:GTPase activity"/>
    <property type="evidence" value="ECO:0007669"/>
    <property type="project" value="InterPro"/>
</dbReference>
<dbReference type="PANTHER" id="PTHR45775:SF6">
    <property type="entry name" value="RAD, GEM_KIR FAMILY MEMBER 2, ISOFORM C"/>
    <property type="match status" value="1"/>
</dbReference>
<dbReference type="PANTHER" id="PTHR45775">
    <property type="entry name" value="RAD, GEM/KIR FAMILY MEMBER 2, ISOFORM C"/>
    <property type="match status" value="1"/>
</dbReference>
<organism evidence="4 5">
    <name type="scientific">Sipha flava</name>
    <name type="common">yellow sugarcane aphid</name>
    <dbReference type="NCBI Taxonomy" id="143950"/>
    <lineage>
        <taxon>Eukaryota</taxon>
        <taxon>Metazoa</taxon>
        <taxon>Ecdysozoa</taxon>
        <taxon>Arthropoda</taxon>
        <taxon>Hexapoda</taxon>
        <taxon>Insecta</taxon>
        <taxon>Pterygota</taxon>
        <taxon>Neoptera</taxon>
        <taxon>Paraneoptera</taxon>
        <taxon>Hemiptera</taxon>
        <taxon>Sternorrhyncha</taxon>
        <taxon>Aphidomorpha</taxon>
        <taxon>Aphidoidea</taxon>
        <taxon>Aphididae</taxon>
        <taxon>Sipha</taxon>
    </lineage>
</organism>
<dbReference type="Pfam" id="PF00071">
    <property type="entry name" value="Ras"/>
    <property type="match status" value="1"/>
</dbReference>
<accession>A0A8B8FJ78</accession>
<name>A0A8B8FJ78_9HEMI</name>
<feature type="compositionally biased region" description="Basic and acidic residues" evidence="3">
    <location>
        <begin position="30"/>
        <end position="40"/>
    </location>
</feature>
<dbReference type="FunFam" id="3.40.50.300:FF:000664">
    <property type="entry name" value="Uncharacterized protein, isoform B"/>
    <property type="match status" value="1"/>
</dbReference>
<evidence type="ECO:0000256" key="3">
    <source>
        <dbReference type="SAM" id="MobiDB-lite"/>
    </source>
</evidence>
<dbReference type="RefSeq" id="XP_025410637.1">
    <property type="nucleotide sequence ID" value="XM_025554852.1"/>
</dbReference>
<dbReference type="SMART" id="SM00173">
    <property type="entry name" value="RAS"/>
    <property type="match status" value="1"/>
</dbReference>
<dbReference type="InterPro" id="IPR027417">
    <property type="entry name" value="P-loop_NTPase"/>
</dbReference>
<dbReference type="OrthoDB" id="5239715at2759"/>
<feature type="region of interest" description="Disordered" evidence="3">
    <location>
        <begin position="158"/>
        <end position="182"/>
    </location>
</feature>
<dbReference type="PRINTS" id="PR00449">
    <property type="entry name" value="RASTRNSFRMNG"/>
</dbReference>
<keyword evidence="2" id="KW-0597">Phosphoprotein</keyword>
<evidence type="ECO:0000256" key="2">
    <source>
        <dbReference type="ARBA" id="ARBA00022553"/>
    </source>
</evidence>
<dbReference type="InterPro" id="IPR051641">
    <property type="entry name" value="RGK_GTP-binding_reg"/>
</dbReference>
<dbReference type="SMART" id="SM00175">
    <property type="entry name" value="RAB"/>
    <property type="match status" value="1"/>
</dbReference>
<dbReference type="Proteomes" id="UP000694846">
    <property type="component" value="Unplaced"/>
</dbReference>
<dbReference type="GO" id="GO:0005246">
    <property type="term" value="F:calcium channel regulator activity"/>
    <property type="evidence" value="ECO:0007669"/>
    <property type="project" value="TreeGrafter"/>
</dbReference>
<feature type="compositionally biased region" description="Low complexity" evidence="3">
    <location>
        <begin position="42"/>
        <end position="61"/>
    </location>
</feature>
<dbReference type="GO" id="GO:0005886">
    <property type="term" value="C:plasma membrane"/>
    <property type="evidence" value="ECO:0007669"/>
    <property type="project" value="TreeGrafter"/>
</dbReference>
<dbReference type="AlphaFoldDB" id="A0A8B8FJ78"/>
<protein>
    <submittedName>
        <fullName evidence="5">GTP-binding protein REM 1-like</fullName>
    </submittedName>
</protein>
<proteinExistence type="inferred from homology"/>
<evidence type="ECO:0000313" key="4">
    <source>
        <dbReference type="Proteomes" id="UP000694846"/>
    </source>
</evidence>